<dbReference type="Proteomes" id="UP000233769">
    <property type="component" value="Chromosome tk0001"/>
</dbReference>
<dbReference type="AlphaFoldDB" id="A0A2N9AHI1"/>
<proteinExistence type="predicted"/>
<feature type="transmembrane region" description="Helical" evidence="1">
    <location>
        <begin position="14"/>
        <end position="34"/>
    </location>
</feature>
<dbReference type="EMBL" id="LT962688">
    <property type="protein sequence ID" value="SOR26807.1"/>
    <property type="molecule type" value="Genomic_DNA"/>
</dbReference>
<gene>
    <name evidence="2" type="ORF">TK0001_0205</name>
</gene>
<name>A0A2N9AHI1_METEX</name>
<reference evidence="3" key="1">
    <citation type="submission" date="2017-10" db="EMBL/GenBank/DDBJ databases">
        <authorList>
            <person name="Regsiter A."/>
            <person name="William W."/>
        </authorList>
    </citation>
    <scope>NUCLEOTIDE SEQUENCE [LARGE SCALE GENOMIC DNA]</scope>
</reference>
<accession>A0A2N9AHI1</accession>
<feature type="transmembrane region" description="Helical" evidence="1">
    <location>
        <begin position="40"/>
        <end position="59"/>
    </location>
</feature>
<organism evidence="2 3">
    <name type="scientific">Methylorubrum extorquens</name>
    <name type="common">Methylobacterium dichloromethanicum</name>
    <name type="synonym">Methylobacterium extorquens</name>
    <dbReference type="NCBI Taxonomy" id="408"/>
    <lineage>
        <taxon>Bacteria</taxon>
        <taxon>Pseudomonadati</taxon>
        <taxon>Pseudomonadota</taxon>
        <taxon>Alphaproteobacteria</taxon>
        <taxon>Hyphomicrobiales</taxon>
        <taxon>Methylobacteriaceae</taxon>
        <taxon>Methylorubrum</taxon>
    </lineage>
</organism>
<evidence type="ECO:0000313" key="3">
    <source>
        <dbReference type="Proteomes" id="UP000233769"/>
    </source>
</evidence>
<evidence type="ECO:0000313" key="2">
    <source>
        <dbReference type="EMBL" id="SOR26807.1"/>
    </source>
</evidence>
<keyword evidence="1" id="KW-0472">Membrane</keyword>
<evidence type="ECO:0000256" key="1">
    <source>
        <dbReference type="SAM" id="Phobius"/>
    </source>
</evidence>
<keyword evidence="1" id="KW-0812">Transmembrane</keyword>
<sequence length="101" mass="10582">MRTKEVCATEGGRAVYQVVGFLAVGAAGAAVLHSWDLPKFVTFGFVLLSLGGAVVVGASQVGHVSEPIRPVSYSMAGGMAPTEGFVAPPRRQKPKVERAIW</sequence>
<protein>
    <submittedName>
        <fullName evidence="2">Uncharacterized protein</fullName>
    </submittedName>
</protein>
<keyword evidence="1" id="KW-1133">Transmembrane helix</keyword>